<dbReference type="GO" id="GO:0003824">
    <property type="term" value="F:catalytic activity"/>
    <property type="evidence" value="ECO:0007669"/>
    <property type="project" value="InterPro"/>
</dbReference>
<feature type="region of interest" description="Disordered" evidence="1">
    <location>
        <begin position="1"/>
        <end position="20"/>
    </location>
</feature>
<sequence>MEKGGDQMEAGQQQRNGRRILPVYMDKENSNKTINQKSFKDYFESSSVNANIQKIYNHNVQIQQQKKSYKDLDNFSVKLNNGRQLQFYQPQREVEGWVRRTERFAENQRSKRREQTINNKRQIALQSIKLNICLQNVRGMNSKLKQDQLMREIEYKQPDLIGLVETRLTRMIGINNKNIADLTSQEWRSSGAEQWEIPYEYNKNTKVIYRLDYTEPYIPPYCNDEVKELQNRLMYMIITLKQKCQKQRIIVMGDFNFHIKELGKRLNTEGLRESIPVGVETHTKGNQLDQIFSNVETASWETCQLKQTDHKLVQVKLKIKFHENDFKLSDREQQIRISDIRKQCWQTFMNEKRELTLEDLDQPIQKCFVEKLERHFKGKNWYQQPPE</sequence>
<organism evidence="3 4">
    <name type="scientific">Oxytricha trifallax</name>
    <dbReference type="NCBI Taxonomy" id="1172189"/>
    <lineage>
        <taxon>Eukaryota</taxon>
        <taxon>Sar</taxon>
        <taxon>Alveolata</taxon>
        <taxon>Ciliophora</taxon>
        <taxon>Intramacronucleata</taxon>
        <taxon>Spirotrichea</taxon>
        <taxon>Stichotrichia</taxon>
        <taxon>Sporadotrichida</taxon>
        <taxon>Oxytrichidae</taxon>
        <taxon>Oxytrichinae</taxon>
        <taxon>Oxytricha</taxon>
    </lineage>
</organism>
<accession>A0A073IC35</accession>
<keyword evidence="4" id="KW-1185">Reference proteome</keyword>
<evidence type="ECO:0000313" key="4">
    <source>
        <dbReference type="Proteomes" id="UP000053232"/>
    </source>
</evidence>
<name>A0A073IC35_9SPIT</name>
<evidence type="ECO:0000256" key="1">
    <source>
        <dbReference type="SAM" id="MobiDB-lite"/>
    </source>
</evidence>
<evidence type="ECO:0000259" key="2">
    <source>
        <dbReference type="Pfam" id="PF03372"/>
    </source>
</evidence>
<dbReference type="SUPFAM" id="SSF56219">
    <property type="entry name" value="DNase I-like"/>
    <property type="match status" value="1"/>
</dbReference>
<dbReference type="Gene3D" id="3.60.10.10">
    <property type="entry name" value="Endonuclease/exonuclease/phosphatase"/>
    <property type="match status" value="1"/>
</dbReference>
<feature type="domain" description="Endonuclease/exonuclease/phosphatase" evidence="2">
    <location>
        <begin position="136"/>
        <end position="294"/>
    </location>
</feature>
<dbReference type="InterPro" id="IPR005135">
    <property type="entry name" value="Endo/exonuclease/phosphatase"/>
</dbReference>
<dbReference type="InterPro" id="IPR036691">
    <property type="entry name" value="Endo/exonu/phosph_ase_sf"/>
</dbReference>
<dbReference type="AlphaFoldDB" id="A0A073IC35"/>
<protein>
    <recommendedName>
        <fullName evidence="2">Endonuclease/exonuclease/phosphatase domain-containing protein</fullName>
    </recommendedName>
</protein>
<comment type="caution">
    <text evidence="3">The sequence shown here is derived from an EMBL/GenBank/DDBJ whole genome shotgun (WGS) entry which is preliminary data.</text>
</comment>
<proteinExistence type="predicted"/>
<dbReference type="EMBL" id="ARYC01001578">
    <property type="protein sequence ID" value="KEJ82967.1"/>
    <property type="molecule type" value="Genomic_DNA"/>
</dbReference>
<gene>
    <name evidence="3" type="ORF">OXYTRIMIC_243</name>
</gene>
<dbReference type="Proteomes" id="UP000053232">
    <property type="component" value="Unassembled WGS sequence"/>
</dbReference>
<reference evidence="4" key="1">
    <citation type="journal article" date="2014" name="Cell">
        <title>The Architecture of a Scrambled Genome Reveals Massive Levels of Genomic Rearrangement during Development.</title>
        <authorList>
            <person name="Chen X."/>
            <person name="Bracht J.R."/>
            <person name="Goldman A.D."/>
            <person name="Dolzhenko E."/>
            <person name="Clay D.M."/>
            <person name="Swart E.C."/>
            <person name="Perlman D.H."/>
            <person name="Doak T.G."/>
            <person name="Stuart A."/>
            <person name="Amemiya C.T."/>
            <person name="Sebra R.P."/>
            <person name="Landweber L.F."/>
        </authorList>
    </citation>
    <scope>NUCLEOTIDE SEQUENCE [LARGE SCALE GENOMIC DNA]</scope>
    <source>
        <strain evidence="4">JRB310</strain>
    </source>
</reference>
<evidence type="ECO:0000313" key="3">
    <source>
        <dbReference type="EMBL" id="KEJ82967.1"/>
    </source>
</evidence>
<dbReference type="Pfam" id="PF03372">
    <property type="entry name" value="Exo_endo_phos"/>
    <property type="match status" value="1"/>
</dbReference>